<gene>
    <name evidence="1" type="ORF">GGR96_001708</name>
</gene>
<proteinExistence type="predicted"/>
<name>A0ABX0WZ20_9PROT</name>
<comment type="caution">
    <text evidence="1">The sequence shown here is derived from an EMBL/GenBank/DDBJ whole genome shotgun (WGS) entry which is preliminary data.</text>
</comment>
<evidence type="ECO:0000313" key="2">
    <source>
        <dbReference type="Proteomes" id="UP000556869"/>
    </source>
</evidence>
<keyword evidence="2" id="KW-1185">Reference proteome</keyword>
<dbReference type="Proteomes" id="UP000556869">
    <property type="component" value="Unassembled WGS sequence"/>
</dbReference>
<evidence type="ECO:0000313" key="1">
    <source>
        <dbReference type="EMBL" id="NJB74616.1"/>
    </source>
</evidence>
<organism evidence="1 2">
    <name type="scientific">Thalassospira tepidiphila</name>
    <dbReference type="NCBI Taxonomy" id="393657"/>
    <lineage>
        <taxon>Bacteria</taxon>
        <taxon>Pseudomonadati</taxon>
        <taxon>Pseudomonadota</taxon>
        <taxon>Alphaproteobacteria</taxon>
        <taxon>Rhodospirillales</taxon>
        <taxon>Thalassospiraceae</taxon>
        <taxon>Thalassospira</taxon>
    </lineage>
</organism>
<sequence length="33" mass="3644">MKFAAVFIILACLAIIGAAIGAIRFFGRYDPWQ</sequence>
<dbReference type="EMBL" id="JAATJD010000002">
    <property type="protein sequence ID" value="NJB74616.1"/>
    <property type="molecule type" value="Genomic_DNA"/>
</dbReference>
<protein>
    <submittedName>
        <fullName evidence="1">Uncharacterized protein</fullName>
    </submittedName>
</protein>
<accession>A0ABX0WZ20</accession>
<reference evidence="1 2" key="1">
    <citation type="submission" date="2020-03" db="EMBL/GenBank/DDBJ databases">
        <title>Genomic Encyclopedia of Type Strains, Phase IV (KMG-IV): sequencing the most valuable type-strain genomes for metagenomic binning, comparative biology and taxonomic classification.</title>
        <authorList>
            <person name="Goeker M."/>
        </authorList>
    </citation>
    <scope>NUCLEOTIDE SEQUENCE [LARGE SCALE GENOMIC DNA]</scope>
    <source>
        <strain evidence="1 2">DSM 18888</strain>
    </source>
</reference>